<dbReference type="InterPro" id="IPR036844">
    <property type="entry name" value="Hint_dom_sf"/>
</dbReference>
<protein>
    <recommendedName>
        <fullName evidence="1">Hedgehog/Intein (Hint) domain-containing protein</fullName>
    </recommendedName>
</protein>
<dbReference type="Proteomes" id="UP001157355">
    <property type="component" value="Unassembled WGS sequence"/>
</dbReference>
<keyword evidence="3" id="KW-1185">Reference proteome</keyword>
<reference evidence="2 3" key="1">
    <citation type="journal article" date="2014" name="Int. J. Syst. Evol. Microbiol.">
        <title>Complete genome sequence of Corynebacterium casei LMG S-19264T (=DSM 44701T), isolated from a smear-ripened cheese.</title>
        <authorList>
            <consortium name="US DOE Joint Genome Institute (JGI-PGF)"/>
            <person name="Walter F."/>
            <person name="Albersmeier A."/>
            <person name="Kalinowski J."/>
            <person name="Ruckert C."/>
        </authorList>
    </citation>
    <scope>NUCLEOTIDE SEQUENCE [LARGE SCALE GENOMIC DNA]</scope>
    <source>
        <strain evidence="2 3">NBRC 111766</strain>
    </source>
</reference>
<dbReference type="EMBL" id="BSPP01000007">
    <property type="protein sequence ID" value="GLS87299.1"/>
    <property type="molecule type" value="Genomic_DNA"/>
</dbReference>
<dbReference type="Gene3D" id="2.170.16.10">
    <property type="entry name" value="Hedgehog/Intein (Hint) domain"/>
    <property type="match status" value="1"/>
</dbReference>
<organism evidence="2 3">
    <name type="scientific">Cypionkella aquatica</name>
    <dbReference type="NCBI Taxonomy" id="1756042"/>
    <lineage>
        <taxon>Bacteria</taxon>
        <taxon>Pseudomonadati</taxon>
        <taxon>Pseudomonadota</taxon>
        <taxon>Alphaproteobacteria</taxon>
        <taxon>Rhodobacterales</taxon>
        <taxon>Paracoccaceae</taxon>
        <taxon>Cypionkella</taxon>
    </lineage>
</organism>
<gene>
    <name evidence="2" type="ORF">GCM10010873_22730</name>
</gene>
<proteinExistence type="predicted"/>
<dbReference type="AlphaFoldDB" id="A0AA37TTA7"/>
<evidence type="ECO:0000313" key="2">
    <source>
        <dbReference type="EMBL" id="GLS87299.1"/>
    </source>
</evidence>
<dbReference type="SUPFAM" id="SSF51294">
    <property type="entry name" value="Hedgehog/intein (Hint) domain"/>
    <property type="match status" value="1"/>
</dbReference>
<dbReference type="Pfam" id="PF13403">
    <property type="entry name" value="Hint_2"/>
    <property type="match status" value="1"/>
</dbReference>
<sequence length="338" mass="36079">MNAQNTSSAPGHACQVLPADAIYVINGVNIGDGLTGPEDVCAGDIYALDASQAPLRLVVTLADGLQRVGQGSAVGGLGDALLFEARYTMMSTDGDQVDLVLISLPDGARFVLPLSPMSGLNDYSLLKIDDAPQDTGLADLLCVSFARGTMITLASGQQRAIETLKVGDKVLTRDHGGQSIRWIGSTTLRAVGAFAPVVITAGTLGNSSDLIVSQHHRMFLYQRQRNANLPTSELLVQAKHLVDNKSVFIQEGGVVDFFSIVFDHHEIIYAEGVPAESLMVNDATVNRLPAELSEDVKARFPGLSQNQHFGTEAGRQFLDAIGPQTLFKTPRSAPARQR</sequence>
<feature type="domain" description="Hedgehog/Intein (Hint)" evidence="1">
    <location>
        <begin position="144"/>
        <end position="279"/>
    </location>
</feature>
<dbReference type="RefSeq" id="WP_284325466.1">
    <property type="nucleotide sequence ID" value="NZ_BSPP01000007.1"/>
</dbReference>
<dbReference type="InterPro" id="IPR028992">
    <property type="entry name" value="Hedgehog/Intein_dom"/>
</dbReference>
<name>A0AA37TTA7_9RHOB</name>
<evidence type="ECO:0000313" key="3">
    <source>
        <dbReference type="Proteomes" id="UP001157355"/>
    </source>
</evidence>
<evidence type="ECO:0000259" key="1">
    <source>
        <dbReference type="Pfam" id="PF13403"/>
    </source>
</evidence>
<comment type="caution">
    <text evidence="2">The sequence shown here is derived from an EMBL/GenBank/DDBJ whole genome shotgun (WGS) entry which is preliminary data.</text>
</comment>
<accession>A0AA37TTA7</accession>